<reference evidence="2 3" key="1">
    <citation type="submission" date="2024-02" db="EMBL/GenBank/DDBJ databases">
        <title>Expansion and revision of Xanthobacter and proposal of Roseixanthobacter gen. nov.</title>
        <authorList>
            <person name="Soltysiak M.P.M."/>
            <person name="Jalihal A."/>
            <person name="Ory A."/>
            <person name="Chrisophersen C."/>
            <person name="Lee A.D."/>
            <person name="Boulton J."/>
            <person name="Springer M."/>
        </authorList>
    </citation>
    <scope>NUCLEOTIDE SEQUENCE [LARGE SCALE GENOMIC DNA]</scope>
    <source>
        <strain evidence="2 3">CB5</strain>
    </source>
</reference>
<name>A0ABW6ZJT1_9HYPH</name>
<keyword evidence="3" id="KW-1185">Reference proteome</keyword>
<dbReference type="RefSeq" id="WP_029557104.1">
    <property type="nucleotide sequence ID" value="NZ_JBAFUR010000003.1"/>
</dbReference>
<evidence type="ECO:0000313" key="3">
    <source>
        <dbReference type="Proteomes" id="UP001604043"/>
    </source>
</evidence>
<feature type="signal peptide" evidence="1">
    <location>
        <begin position="1"/>
        <end position="26"/>
    </location>
</feature>
<proteinExistence type="predicted"/>
<sequence length="133" mass="13773">MRKTLLMSTVIAALAAPVIAPAAAFAQASTATGAVGGAAVGAVVGGPVGAVVGGVVGAGVGAAAEPPQEVRTYVMKERRPSVRMEQEVVVGRQLPPSVTLYDIPQNSEYEYTVVNDRRVIVEPKTRKVVYIVE</sequence>
<feature type="chain" id="PRO_5047542583" evidence="1">
    <location>
        <begin position="27"/>
        <end position="133"/>
    </location>
</feature>
<dbReference type="InterPro" id="IPR009642">
    <property type="entry name" value="DUF1236"/>
</dbReference>
<evidence type="ECO:0000256" key="1">
    <source>
        <dbReference type="SAM" id="SignalP"/>
    </source>
</evidence>
<dbReference type="EMBL" id="JBAFUR010000003">
    <property type="protein sequence ID" value="MFG1253185.1"/>
    <property type="molecule type" value="Genomic_DNA"/>
</dbReference>
<dbReference type="Proteomes" id="UP001604043">
    <property type="component" value="Unassembled WGS sequence"/>
</dbReference>
<keyword evidence="1" id="KW-0732">Signal</keyword>
<dbReference type="Pfam" id="PF06823">
    <property type="entry name" value="DUF1236"/>
    <property type="match status" value="1"/>
</dbReference>
<comment type="caution">
    <text evidence="2">The sequence shown here is derived from an EMBL/GenBank/DDBJ whole genome shotgun (WGS) entry which is preliminary data.</text>
</comment>
<organism evidence="2 3">
    <name type="scientific">Xanthobacter aminoxidans</name>
    <dbReference type="NCBI Taxonomy" id="186280"/>
    <lineage>
        <taxon>Bacteria</taxon>
        <taxon>Pseudomonadati</taxon>
        <taxon>Pseudomonadota</taxon>
        <taxon>Alphaproteobacteria</taxon>
        <taxon>Hyphomicrobiales</taxon>
        <taxon>Xanthobacteraceae</taxon>
        <taxon>Xanthobacter</taxon>
    </lineage>
</organism>
<evidence type="ECO:0000313" key="2">
    <source>
        <dbReference type="EMBL" id="MFG1253185.1"/>
    </source>
</evidence>
<accession>A0ABW6ZJT1</accession>
<protein>
    <submittedName>
        <fullName evidence="2">DUF1236 domain-containing protein</fullName>
    </submittedName>
</protein>
<gene>
    <name evidence="2" type="ORF">V5F30_13340</name>
</gene>